<dbReference type="InterPro" id="IPR036637">
    <property type="entry name" value="Phosphohistidine_dom_sf"/>
</dbReference>
<dbReference type="InterPro" id="IPR015813">
    <property type="entry name" value="Pyrv/PenolPyrv_kinase-like_dom"/>
</dbReference>
<evidence type="ECO:0000259" key="1">
    <source>
        <dbReference type="Pfam" id="PF02896"/>
    </source>
</evidence>
<evidence type="ECO:0000313" key="2">
    <source>
        <dbReference type="EMBL" id="MEO1765619.1"/>
    </source>
</evidence>
<dbReference type="EMBL" id="JBAJEX010000001">
    <property type="protein sequence ID" value="MEO1765619.1"/>
    <property type="molecule type" value="Genomic_DNA"/>
</dbReference>
<dbReference type="PANTHER" id="PTHR46244">
    <property type="entry name" value="PHOSPHOENOLPYRUVATE-PROTEIN PHOSPHOTRANSFERASE"/>
    <property type="match status" value="1"/>
</dbReference>
<dbReference type="RefSeq" id="WP_347305936.1">
    <property type="nucleotide sequence ID" value="NZ_JBAJEX010000001.1"/>
</dbReference>
<dbReference type="InterPro" id="IPR040442">
    <property type="entry name" value="Pyrv_kinase-like_dom_sf"/>
</dbReference>
<dbReference type="SUPFAM" id="SSF51621">
    <property type="entry name" value="Phosphoenolpyruvate/pyruvate domain"/>
    <property type="match status" value="1"/>
</dbReference>
<dbReference type="Gene3D" id="3.20.20.60">
    <property type="entry name" value="Phosphoenolpyruvate-binding domains"/>
    <property type="match status" value="1"/>
</dbReference>
<proteinExistence type="predicted"/>
<dbReference type="SUPFAM" id="SSF52009">
    <property type="entry name" value="Phosphohistidine domain"/>
    <property type="match status" value="1"/>
</dbReference>
<dbReference type="InterPro" id="IPR050499">
    <property type="entry name" value="PEP-utilizing_PTS_enzyme"/>
</dbReference>
<reference evidence="2 3" key="1">
    <citation type="submission" date="2024-02" db="EMBL/GenBank/DDBJ databases">
        <title>New thermophilic sulfur-oxidizing bacteria from a hot springs of the Uzon caldera (Kamchatka, Russia).</title>
        <authorList>
            <person name="Dukat A.M."/>
            <person name="Elcheninov A.G."/>
            <person name="Frolov E.N."/>
        </authorList>
    </citation>
    <scope>NUCLEOTIDE SEQUENCE [LARGE SCALE GENOMIC DNA]</scope>
    <source>
        <strain evidence="2 3">AK1</strain>
    </source>
</reference>
<dbReference type="InterPro" id="IPR000121">
    <property type="entry name" value="PEP_util_C"/>
</dbReference>
<comment type="caution">
    <text evidence="2">The sequence shown here is derived from an EMBL/GenBank/DDBJ whole genome shotgun (WGS) entry which is preliminary data.</text>
</comment>
<dbReference type="PANTHER" id="PTHR46244:SF3">
    <property type="entry name" value="PHOSPHOENOLPYRUVATE-PROTEIN PHOSPHOTRANSFERASE"/>
    <property type="match status" value="1"/>
</dbReference>
<accession>A0ABV0EAR9</accession>
<sequence>MKLALIPFVPGQAHGRLVRGLAPISEPHIAVLDSRSLEAPGLAPTPHLRGLVVVEAAPLAHPVLRLRGWGLPIVLARETNLPWGEMVWLDAAQGRLATTPLPSPPALPPAPADLCTADGRAVTLLASVGSGEAARLAMAQGARGIGLFRSEYVVAQDGQAPDASLFEARLRAVCEAAAGCPVTVRLLDVAGDKHPPWLPDLPGVSATLGVQGVRLYRYQLARRVVRAELAAIARLAPMFPLRILLPYVTRREEVETWVQEVRQATGLDADKLPVGTMLETPAAALAVDSLLEVAAFAALGCNDLMQCLFAANRDEAAVADQLDFHSPVLYRFLAHVVEHAGNAERLQVNGLLSQWPGVIVLLLGLGFRRFSVDPALLPWLAARITKVNVAQAAKLAKAACRARHAAEVCALLAQDDVGA</sequence>
<organism evidence="2 3">
    <name type="scientific">Thiobacter aerophilum</name>
    <dbReference type="NCBI Taxonomy" id="3121275"/>
    <lineage>
        <taxon>Bacteria</taxon>
        <taxon>Pseudomonadati</taxon>
        <taxon>Pseudomonadota</taxon>
        <taxon>Betaproteobacteria</taxon>
        <taxon>Burkholderiales</taxon>
        <taxon>Thiobacteraceae</taxon>
        <taxon>Thiobacter</taxon>
    </lineage>
</organism>
<evidence type="ECO:0000313" key="3">
    <source>
        <dbReference type="Proteomes" id="UP001482231"/>
    </source>
</evidence>
<name>A0ABV0EAR9_9BURK</name>
<dbReference type="Proteomes" id="UP001482231">
    <property type="component" value="Unassembled WGS sequence"/>
</dbReference>
<feature type="domain" description="PEP-utilising enzyme C-terminal" evidence="1">
    <location>
        <begin position="115"/>
        <end position="387"/>
    </location>
</feature>
<dbReference type="Pfam" id="PF02896">
    <property type="entry name" value="PEP-utilizers_C"/>
    <property type="match status" value="1"/>
</dbReference>
<keyword evidence="3" id="KW-1185">Reference proteome</keyword>
<gene>
    <name evidence="2" type="ORF">V6E02_00065</name>
</gene>
<protein>
    <submittedName>
        <fullName evidence="2">PEP-binding protein</fullName>
    </submittedName>
</protein>